<dbReference type="Gene3D" id="1.10.530.10">
    <property type="match status" value="1"/>
</dbReference>
<dbReference type="GO" id="GO:0005576">
    <property type="term" value="C:extracellular region"/>
    <property type="evidence" value="ECO:0007669"/>
    <property type="project" value="TreeGrafter"/>
</dbReference>
<evidence type="ECO:0000313" key="13">
    <source>
        <dbReference type="Ensembl" id="ENSAPOP00000016451.1"/>
    </source>
</evidence>
<sequence>MGYGNIMRVETSGASWATAQQDGPSESGVRASHKMAQTDSDRMEKYRSKINAVGRKKGVDPALIAAIISRESRAGNALHNGWGDHGNAWGLMQVDVNPNGGGHTARGAWDSEEHLSQATGILTDFIGLIQKKFPSWTSEQQLKGGIAAYNMGDRNVHSYENVDGATTGGDYSNDVVARAQWYKTYGGF</sequence>
<dbReference type="Ensembl" id="ENSAPOT00000025456.1">
    <property type="protein sequence ID" value="ENSAPOP00000031977.1"/>
    <property type="gene ID" value="ENSAPOG00000019571.1"/>
</dbReference>
<dbReference type="EC" id="3.2.1.17" evidence="3 9"/>
<evidence type="ECO:0000256" key="7">
    <source>
        <dbReference type="ARBA" id="ARBA00022801"/>
    </source>
</evidence>
<dbReference type="AlphaFoldDB" id="A0A3Q1FF02"/>
<comment type="similarity">
    <text evidence="2 9">Belongs to the glycosyl hydrolase 23 family.</text>
</comment>
<name>A0A3Q1FF02_9TELE</name>
<feature type="active site" evidence="10">
    <location>
        <position position="71"/>
    </location>
</feature>
<organism evidence="13 14">
    <name type="scientific">Acanthochromis polyacanthus</name>
    <name type="common">spiny chromis</name>
    <dbReference type="NCBI Taxonomy" id="80966"/>
    <lineage>
        <taxon>Eukaryota</taxon>
        <taxon>Metazoa</taxon>
        <taxon>Chordata</taxon>
        <taxon>Craniata</taxon>
        <taxon>Vertebrata</taxon>
        <taxon>Euteleostomi</taxon>
        <taxon>Actinopterygii</taxon>
        <taxon>Neopterygii</taxon>
        <taxon>Teleostei</taxon>
        <taxon>Neoteleostei</taxon>
        <taxon>Acanthomorphata</taxon>
        <taxon>Ovalentaria</taxon>
        <taxon>Pomacentridae</taxon>
        <taxon>Acanthochromis</taxon>
    </lineage>
</organism>
<evidence type="ECO:0000256" key="9">
    <source>
        <dbReference type="PIRNR" id="PIRNR001065"/>
    </source>
</evidence>
<dbReference type="GO" id="GO:0003796">
    <property type="term" value="F:lysozyme activity"/>
    <property type="evidence" value="ECO:0007669"/>
    <property type="project" value="UniProtKB-UniRule"/>
</dbReference>
<protein>
    <recommendedName>
        <fullName evidence="4 9">Lysozyme g</fullName>
        <ecNumber evidence="3 9">3.2.1.17</ecNumber>
    </recommendedName>
</protein>
<evidence type="ECO:0000256" key="10">
    <source>
        <dbReference type="PIRSR" id="PIRSR001065-1"/>
    </source>
</evidence>
<dbReference type="GeneTree" id="ENSGT00390000017614"/>
<evidence type="ECO:0000259" key="12">
    <source>
        <dbReference type="Pfam" id="PF01464"/>
    </source>
</evidence>
<reference evidence="13" key="1">
    <citation type="submission" date="2025-05" db="UniProtKB">
        <authorList>
            <consortium name="Ensembl"/>
        </authorList>
    </citation>
    <scope>IDENTIFICATION</scope>
</reference>
<dbReference type="GO" id="GO:0009253">
    <property type="term" value="P:peptidoglycan catabolic process"/>
    <property type="evidence" value="ECO:0007669"/>
    <property type="project" value="InterPro"/>
</dbReference>
<dbReference type="PANTHER" id="PTHR31698:SF8">
    <property type="entry name" value="LYSOZYME G-RELATED"/>
    <property type="match status" value="1"/>
</dbReference>
<evidence type="ECO:0000256" key="11">
    <source>
        <dbReference type="SAM" id="MobiDB-lite"/>
    </source>
</evidence>
<keyword evidence="14" id="KW-1185">Reference proteome</keyword>
<accession>A0A3Q1GX35</accession>
<dbReference type="Ensembl" id="ENSAPOT00000033649.1">
    <property type="protein sequence ID" value="ENSAPOP00000016451.1"/>
    <property type="gene ID" value="ENSAPOG00000019571.1"/>
</dbReference>
<dbReference type="GO" id="GO:0031640">
    <property type="term" value="P:killing of cells of another organism"/>
    <property type="evidence" value="ECO:0007669"/>
    <property type="project" value="UniProtKB-KW"/>
</dbReference>
<dbReference type="PRINTS" id="PR00749">
    <property type="entry name" value="LYSOZYMEG"/>
</dbReference>
<evidence type="ECO:0000256" key="5">
    <source>
        <dbReference type="ARBA" id="ARBA00022529"/>
    </source>
</evidence>
<keyword evidence="7 9" id="KW-0378">Hydrolase</keyword>
<keyword evidence="5" id="KW-0929">Antimicrobial</keyword>
<dbReference type="CDD" id="cd01021">
    <property type="entry name" value="GEWL"/>
    <property type="match status" value="1"/>
</dbReference>
<dbReference type="SUPFAM" id="SSF53955">
    <property type="entry name" value="Lysozyme-like"/>
    <property type="match status" value="1"/>
</dbReference>
<evidence type="ECO:0000256" key="8">
    <source>
        <dbReference type="ARBA" id="ARBA00023295"/>
    </source>
</evidence>
<dbReference type="PANTHER" id="PTHR31698">
    <property type="entry name" value="LYSOZYME G FAMILY MEMBER"/>
    <property type="match status" value="1"/>
</dbReference>
<proteinExistence type="inferred from homology"/>
<keyword evidence="8 9" id="KW-0326">Glycosidase</keyword>
<evidence type="ECO:0000256" key="4">
    <source>
        <dbReference type="ARBA" id="ARBA00016485"/>
    </source>
</evidence>
<accession>A0A3Q1FF02</accession>
<comment type="catalytic activity">
    <reaction evidence="1 9">
        <text>Hydrolysis of (1-&gt;4)-beta-linkages between N-acetylmuramic acid and N-acetyl-D-glucosamine residues in a peptidoglycan and between N-acetyl-D-glucosamine residues in chitodextrins.</text>
        <dbReference type="EC" id="3.2.1.17"/>
    </reaction>
</comment>
<evidence type="ECO:0000256" key="6">
    <source>
        <dbReference type="ARBA" id="ARBA00022638"/>
    </source>
</evidence>
<dbReference type="InterPro" id="IPR008258">
    <property type="entry name" value="Transglycosylase_SLT_dom_1"/>
</dbReference>
<dbReference type="Pfam" id="PF01464">
    <property type="entry name" value="SLT"/>
    <property type="match status" value="1"/>
</dbReference>
<evidence type="ECO:0000256" key="2">
    <source>
        <dbReference type="ARBA" id="ARBA00008902"/>
    </source>
</evidence>
<dbReference type="Proteomes" id="UP000257200">
    <property type="component" value="Unplaced"/>
</dbReference>
<dbReference type="PIRSF" id="PIRSF001065">
    <property type="entry name" value="Lysozyme_g"/>
    <property type="match status" value="1"/>
</dbReference>
<feature type="region of interest" description="Disordered" evidence="11">
    <location>
        <begin position="12"/>
        <end position="44"/>
    </location>
</feature>
<dbReference type="GO" id="GO:0050830">
    <property type="term" value="P:defense response to Gram-positive bacterium"/>
    <property type="evidence" value="ECO:0007669"/>
    <property type="project" value="TreeGrafter"/>
</dbReference>
<feature type="active site" evidence="10">
    <location>
        <position position="84"/>
    </location>
</feature>
<evidence type="ECO:0000256" key="3">
    <source>
        <dbReference type="ARBA" id="ARBA00012732"/>
    </source>
</evidence>
<dbReference type="InterPro" id="IPR023346">
    <property type="entry name" value="Lysozyme-like_dom_sf"/>
</dbReference>
<evidence type="ECO:0000256" key="1">
    <source>
        <dbReference type="ARBA" id="ARBA00000632"/>
    </source>
</evidence>
<feature type="compositionally biased region" description="Polar residues" evidence="11">
    <location>
        <begin position="12"/>
        <end position="24"/>
    </location>
</feature>
<dbReference type="InterPro" id="IPR002152">
    <property type="entry name" value="Glyco_hydro_23"/>
</dbReference>
<keyword evidence="6" id="KW-0081">Bacteriolytic enzyme</keyword>
<evidence type="ECO:0000313" key="14">
    <source>
        <dbReference type="Proteomes" id="UP000257200"/>
    </source>
</evidence>
<feature type="domain" description="Transglycosylase SLT" evidence="12">
    <location>
        <begin position="50"/>
        <end position="164"/>
    </location>
</feature>